<dbReference type="EMBL" id="JAVFHQ010000024">
    <property type="protein sequence ID" value="KAK4544601.1"/>
    <property type="molecule type" value="Genomic_DNA"/>
</dbReference>
<evidence type="ECO:0000256" key="1">
    <source>
        <dbReference type="ARBA" id="ARBA00006328"/>
    </source>
</evidence>
<evidence type="ECO:0000256" key="2">
    <source>
        <dbReference type="ARBA" id="ARBA00022857"/>
    </source>
</evidence>
<dbReference type="AlphaFoldDB" id="A0AAV9JI89"/>
<sequence length="340" mass="36954">MSVNFESDLLLITAASGKQSSHLIPQLVKQWKRIRLQVASTTSADNLAKQYANNAGIEVVQADMSDAQACTRIMDGVAACFLVTPGFHPHETECGYNIIDAALSQPAGQFKHLVHSSVIYPVLRKLLNHDSKRYVEEYLIESGLPYTIVQPTTLMENLPIAKLIQEASPTHACLWNPETEFSFVSCRDVGAACANILAEREKHYYATYQLVGTPQPLSYNDAVGIVSTALGKAVKLEQKSIEEGVVMFSNVFTRGELTVAAPFATTQGAARMFMYYNGKGLLGNPNVLEMVLGRKPLDYRAWVDINVRECKGGGHGARESGSGSGKADGLIARSTGLGLR</sequence>
<keyword evidence="2" id="KW-0521">NADP</keyword>
<protein>
    <recommendedName>
        <fullName evidence="4">NmrA-like domain-containing protein</fullName>
    </recommendedName>
</protein>
<proteinExistence type="inferred from homology"/>
<dbReference type="Proteomes" id="UP001324427">
    <property type="component" value="Unassembled WGS sequence"/>
</dbReference>
<organism evidence="5 6">
    <name type="scientific">Oleoguttula mirabilis</name>
    <dbReference type="NCBI Taxonomy" id="1507867"/>
    <lineage>
        <taxon>Eukaryota</taxon>
        <taxon>Fungi</taxon>
        <taxon>Dikarya</taxon>
        <taxon>Ascomycota</taxon>
        <taxon>Pezizomycotina</taxon>
        <taxon>Dothideomycetes</taxon>
        <taxon>Dothideomycetidae</taxon>
        <taxon>Mycosphaerellales</taxon>
        <taxon>Teratosphaeriaceae</taxon>
        <taxon>Oleoguttula</taxon>
    </lineage>
</organism>
<dbReference type="InterPro" id="IPR036291">
    <property type="entry name" value="NAD(P)-bd_dom_sf"/>
</dbReference>
<evidence type="ECO:0000313" key="6">
    <source>
        <dbReference type="Proteomes" id="UP001324427"/>
    </source>
</evidence>
<dbReference type="PANTHER" id="PTHR42748">
    <property type="entry name" value="NITROGEN METABOLITE REPRESSION PROTEIN NMRA FAMILY MEMBER"/>
    <property type="match status" value="1"/>
</dbReference>
<name>A0AAV9JI89_9PEZI</name>
<dbReference type="Gene3D" id="3.40.50.720">
    <property type="entry name" value="NAD(P)-binding Rossmann-like Domain"/>
    <property type="match status" value="1"/>
</dbReference>
<dbReference type="InterPro" id="IPR051164">
    <property type="entry name" value="NmrA-like_oxidored"/>
</dbReference>
<dbReference type="SUPFAM" id="SSF51735">
    <property type="entry name" value="NAD(P)-binding Rossmann-fold domains"/>
    <property type="match status" value="1"/>
</dbReference>
<evidence type="ECO:0000313" key="5">
    <source>
        <dbReference type="EMBL" id="KAK4544601.1"/>
    </source>
</evidence>
<keyword evidence="6" id="KW-1185">Reference proteome</keyword>
<evidence type="ECO:0000256" key="3">
    <source>
        <dbReference type="SAM" id="MobiDB-lite"/>
    </source>
</evidence>
<feature type="region of interest" description="Disordered" evidence="3">
    <location>
        <begin position="313"/>
        <end position="340"/>
    </location>
</feature>
<comment type="similarity">
    <text evidence="1">Belongs to the NmrA-type oxidoreductase family.</text>
</comment>
<comment type="caution">
    <text evidence="5">The sequence shown here is derived from an EMBL/GenBank/DDBJ whole genome shotgun (WGS) entry which is preliminary data.</text>
</comment>
<accession>A0AAV9JI89</accession>
<dbReference type="Pfam" id="PF05368">
    <property type="entry name" value="NmrA"/>
    <property type="match status" value="1"/>
</dbReference>
<dbReference type="PANTHER" id="PTHR42748:SF31">
    <property type="entry name" value="NMRA-LIKE DOMAIN-CONTAINING PROTEIN-RELATED"/>
    <property type="match status" value="1"/>
</dbReference>
<reference evidence="5 6" key="1">
    <citation type="submission" date="2021-11" db="EMBL/GenBank/DDBJ databases">
        <title>Black yeast isolated from Biological Soil Crust.</title>
        <authorList>
            <person name="Kurbessoian T."/>
        </authorList>
    </citation>
    <scope>NUCLEOTIDE SEQUENCE [LARGE SCALE GENOMIC DNA]</scope>
    <source>
        <strain evidence="5 6">CCFEE 5522</strain>
    </source>
</reference>
<feature type="domain" description="NmrA-like" evidence="4">
    <location>
        <begin position="8"/>
        <end position="240"/>
    </location>
</feature>
<evidence type="ECO:0000259" key="4">
    <source>
        <dbReference type="Pfam" id="PF05368"/>
    </source>
</evidence>
<gene>
    <name evidence="5" type="ORF">LTR36_004173</name>
</gene>
<dbReference type="InterPro" id="IPR008030">
    <property type="entry name" value="NmrA-like"/>
</dbReference>
<dbReference type="GO" id="GO:0005634">
    <property type="term" value="C:nucleus"/>
    <property type="evidence" value="ECO:0007669"/>
    <property type="project" value="TreeGrafter"/>
</dbReference>